<protein>
    <submittedName>
        <fullName evidence="7">Recombinase family protein</fullName>
    </submittedName>
</protein>
<gene>
    <name evidence="7" type="ORF">EWH12_19800</name>
</gene>
<dbReference type="EMBL" id="SEOO01000054">
    <property type="protein sequence ID" value="RYM06824.1"/>
    <property type="molecule type" value="Genomic_DNA"/>
</dbReference>
<dbReference type="GO" id="GO:0015074">
    <property type="term" value="P:DNA integration"/>
    <property type="evidence" value="ECO:0007669"/>
    <property type="project" value="UniProtKB-KW"/>
</dbReference>
<keyword evidence="3" id="KW-0233">DNA recombination</keyword>
<organism evidence="7 8">
    <name type="scientific">Sphingobium cupriresistens</name>
    <dbReference type="NCBI Taxonomy" id="1132417"/>
    <lineage>
        <taxon>Bacteria</taxon>
        <taxon>Pseudomonadati</taxon>
        <taxon>Pseudomonadota</taxon>
        <taxon>Alphaproteobacteria</taxon>
        <taxon>Sphingomonadales</taxon>
        <taxon>Sphingomonadaceae</taxon>
        <taxon>Sphingobium</taxon>
    </lineage>
</organism>
<evidence type="ECO:0000256" key="5">
    <source>
        <dbReference type="PROSITE-ProRule" id="PRU10137"/>
    </source>
</evidence>
<dbReference type="RefSeq" id="WP_165363670.1">
    <property type="nucleotide sequence ID" value="NZ_SEOO01000054.1"/>
</dbReference>
<dbReference type="GO" id="GO:0003677">
    <property type="term" value="F:DNA binding"/>
    <property type="evidence" value="ECO:0007669"/>
    <property type="project" value="UniProtKB-KW"/>
</dbReference>
<evidence type="ECO:0000256" key="2">
    <source>
        <dbReference type="ARBA" id="ARBA00023125"/>
    </source>
</evidence>
<sequence length="33" mass="3571">MALIGYARVSTADQKLSLQLDALNTAGCDRIFD</sequence>
<dbReference type="Proteomes" id="UP000291572">
    <property type="component" value="Unassembled WGS sequence"/>
</dbReference>
<feature type="active site" description="O-(5'-phospho-DNA)-serine intermediate" evidence="4 5">
    <location>
        <position position="10"/>
    </location>
</feature>
<dbReference type="InterPro" id="IPR036162">
    <property type="entry name" value="Resolvase-like_N_sf"/>
</dbReference>
<evidence type="ECO:0000313" key="8">
    <source>
        <dbReference type="Proteomes" id="UP000291572"/>
    </source>
</evidence>
<dbReference type="SUPFAM" id="SSF53041">
    <property type="entry name" value="Resolvase-like"/>
    <property type="match status" value="1"/>
</dbReference>
<evidence type="ECO:0000259" key="6">
    <source>
        <dbReference type="PROSITE" id="PS51736"/>
    </source>
</evidence>
<dbReference type="InterPro" id="IPR006118">
    <property type="entry name" value="Recombinase_CS"/>
</dbReference>
<dbReference type="Gene3D" id="3.40.50.1390">
    <property type="entry name" value="Resolvase, N-terminal catalytic domain"/>
    <property type="match status" value="1"/>
</dbReference>
<comment type="caution">
    <text evidence="7">The sequence shown here is derived from an EMBL/GenBank/DDBJ whole genome shotgun (WGS) entry which is preliminary data.</text>
</comment>
<dbReference type="AlphaFoldDB" id="A0A8G1ZCP2"/>
<evidence type="ECO:0000313" key="7">
    <source>
        <dbReference type="EMBL" id="RYM06824.1"/>
    </source>
</evidence>
<dbReference type="InterPro" id="IPR006119">
    <property type="entry name" value="Resolv_N"/>
</dbReference>
<dbReference type="PROSITE" id="PS51736">
    <property type="entry name" value="RECOMBINASES_3"/>
    <property type="match status" value="1"/>
</dbReference>
<evidence type="ECO:0000256" key="4">
    <source>
        <dbReference type="PIRSR" id="PIRSR606118-50"/>
    </source>
</evidence>
<dbReference type="PROSITE" id="PS00397">
    <property type="entry name" value="RECOMBINASES_1"/>
    <property type="match status" value="1"/>
</dbReference>
<keyword evidence="2" id="KW-0238">DNA-binding</keyword>
<feature type="domain" description="Resolvase/invertase-type recombinase catalytic" evidence="6">
    <location>
        <begin position="2"/>
        <end position="33"/>
    </location>
</feature>
<name>A0A8G1ZCP2_9SPHN</name>
<keyword evidence="1" id="KW-0229">DNA integration</keyword>
<dbReference type="Pfam" id="PF00239">
    <property type="entry name" value="Resolvase"/>
    <property type="match status" value="1"/>
</dbReference>
<dbReference type="GO" id="GO:0000150">
    <property type="term" value="F:DNA strand exchange activity"/>
    <property type="evidence" value="ECO:0007669"/>
    <property type="project" value="InterPro"/>
</dbReference>
<reference evidence="7 8" key="1">
    <citation type="submission" date="2019-02" db="EMBL/GenBank/DDBJ databases">
        <authorList>
            <person name="Feng G."/>
        </authorList>
    </citation>
    <scope>NUCLEOTIDE SEQUENCE [LARGE SCALE GENOMIC DNA]</scope>
    <source>
        <strain evidence="7 8">CCTCC AB 2011146</strain>
    </source>
</reference>
<proteinExistence type="predicted"/>
<evidence type="ECO:0000256" key="1">
    <source>
        <dbReference type="ARBA" id="ARBA00022908"/>
    </source>
</evidence>
<feature type="non-terminal residue" evidence="7">
    <location>
        <position position="33"/>
    </location>
</feature>
<accession>A0A8G1ZCP2</accession>
<evidence type="ECO:0000256" key="3">
    <source>
        <dbReference type="ARBA" id="ARBA00023172"/>
    </source>
</evidence>